<keyword evidence="15" id="KW-1185">Reference proteome</keyword>
<feature type="domain" description="HPt" evidence="13">
    <location>
        <begin position="160"/>
        <end position="273"/>
    </location>
</feature>
<keyword evidence="6 14" id="KW-0418">Kinase</keyword>
<dbReference type="InterPro" id="IPR036641">
    <property type="entry name" value="HPT_dom_sf"/>
</dbReference>
<reference evidence="14 15" key="1">
    <citation type="submission" date="2010-04" db="EMBL/GenBank/DDBJ databases">
        <title>The genome of Herbaspirillum seropedicae SmR1, an endophytic, nitrogen-fixing, plant-growth promoting beta-Proteobacteria.</title>
        <authorList>
            <person name="Pedrosa F.O."/>
            <person name="Monteiro R.A."/>
            <person name="Wassem R."/>
            <person name="Cruz L.M."/>
            <person name="Ayub R.A."/>
            <person name="Colauto N.B."/>
            <person name="Fernandez M.A."/>
            <person name="Fungaro M.H.P."/>
            <person name="Grisard E.C."/>
            <person name="Hungria M."/>
            <person name="Madeira H.M.F."/>
            <person name="Nodari R.O."/>
            <person name="Osaku C.A."/>
            <person name="Petzl-Erler M.L."/>
            <person name="Terenzi H."/>
            <person name="Vieira L.G.E."/>
            <person name="Almeida M.I.M."/>
            <person name="Alves L.R."/>
            <person name="Arantes O.M.N."/>
            <person name="Balsanelli E."/>
            <person name="Barcellos F.G."/>
            <person name="Baura V.A."/>
            <person name="Binde D.R."/>
            <person name="Campo R.J."/>
            <person name="Chubatsu L.S."/>
            <person name="Chueire L.M.O."/>
            <person name="Ciferri R.R."/>
            <person name="Correa L.C."/>
            <person name="da Conceicao Silva J.L."/>
            <person name="Dabul A.N.G."/>
            <person name="Dambros B.P."/>
            <person name="Faoro H."/>
            <person name="Favetti A."/>
            <person name="Friedermann G."/>
            <person name="Furlaneto M.C."/>
            <person name="Gasques L.S."/>
            <person name="Gimenes C.C.T."/>
            <person name="Gioppo N.M.R."/>
            <person name="Glienke-Blanco C."/>
            <person name="Godoy L.P."/>
            <person name="Guerra M.P."/>
            <person name="Karp S."/>
            <person name="Kava-Cordeiro V."/>
            <person name="Margarido V.P."/>
            <person name="Mathioni S.M."/>
            <person name="Menck-Soares M.A."/>
            <person name="Murace N.K."/>
            <person name="Nicolas M.F."/>
            <person name="Oliveira C.E.C."/>
            <person name="Pagnan N.A.B."/>
            <person name="Pamphile J.A."/>
            <person name="Patussi E.V."/>
            <person name="Pereira L.F.P."/>
            <person name="Pereira-Ferrari L."/>
            <person name="Pinto F.G.S."/>
            <person name="Precoma C."/>
            <person name="Prioli A.J."/>
            <person name="Prioli S.M.A.P."/>
            <person name="Raittz R.T."/>
            <person name="Ramos H.J.O."/>
            <person name="Ribeiro E.M.S.F."/>
            <person name="Rigo L.U."/>
            <person name="Rocha C.L.M.S.C."/>
            <person name="Rocha S.N."/>
            <person name="Santos K."/>
            <person name="Satori D."/>
            <person name="Silva A.G."/>
            <person name="Simao R.C.G."/>
            <person name="Soares M.A.M."/>
            <person name="Souza E.M."/>
            <person name="Steffens M.B.R."/>
            <person name="Steindel M."/>
            <person name="Tadra-Sfeir M.Z."/>
            <person name="Takahashi E.K."/>
            <person name="Torres R.A."/>
            <person name="Valle J.S."/>
            <person name="Vernal J.I."/>
            <person name="Vilas-Boas L.A."/>
            <person name="Watanabe M.A.E."/>
            <person name="Weiss V.A."/>
            <person name="Yates M.A."/>
            <person name="Souza E.M."/>
        </authorList>
    </citation>
    <scope>NUCLEOTIDE SEQUENCE [LARGE SCALE GENOMIC DNA]</scope>
    <source>
        <strain evidence="14 15">SmR1</strain>
    </source>
</reference>
<comment type="function">
    <text evidence="8">Involved in the transmission of sensory signals from the chemoreceptors to the flagellar motors. CheA is autophosphorylated; it can transfer its phosphate group to either CheB or CheY.</text>
</comment>
<dbReference type="InterPro" id="IPR008207">
    <property type="entry name" value="Sig_transdc_His_kin_Hpt_dom"/>
</dbReference>
<evidence type="ECO:0000256" key="10">
    <source>
        <dbReference type="SAM" id="MobiDB-lite"/>
    </source>
</evidence>
<gene>
    <name evidence="14" type="ordered locus">Hsero_3839</name>
</gene>
<dbReference type="eggNOG" id="COG0643">
    <property type="taxonomic scope" value="Bacteria"/>
</dbReference>
<dbReference type="SMART" id="SM01231">
    <property type="entry name" value="H-kinase_dim"/>
    <property type="match status" value="1"/>
</dbReference>
<dbReference type="PANTHER" id="PTHR43395">
    <property type="entry name" value="SENSOR HISTIDINE KINASE CHEA"/>
    <property type="match status" value="1"/>
</dbReference>
<dbReference type="InterPro" id="IPR004105">
    <property type="entry name" value="CheA-like_dim"/>
</dbReference>
<dbReference type="STRING" id="757424.Hsero_3839"/>
<dbReference type="Gene3D" id="2.30.30.40">
    <property type="entry name" value="SH3 Domains"/>
    <property type="match status" value="1"/>
</dbReference>
<evidence type="ECO:0000259" key="12">
    <source>
        <dbReference type="PROSITE" id="PS50851"/>
    </source>
</evidence>
<feature type="modified residue" description="Phosphohistidine" evidence="9">
    <location>
        <position position="206"/>
    </location>
</feature>
<evidence type="ECO:0000259" key="11">
    <source>
        <dbReference type="PROSITE" id="PS50109"/>
    </source>
</evidence>
<dbReference type="SMART" id="SM00387">
    <property type="entry name" value="HATPase_c"/>
    <property type="match status" value="1"/>
</dbReference>
<dbReference type="Gene3D" id="1.20.120.160">
    <property type="entry name" value="HPT domain"/>
    <property type="match status" value="1"/>
</dbReference>
<dbReference type="GO" id="GO:0000155">
    <property type="term" value="F:phosphorelay sensor kinase activity"/>
    <property type="evidence" value="ECO:0007669"/>
    <property type="project" value="InterPro"/>
</dbReference>
<name>D8IRX4_HERSS</name>
<dbReference type="FunFam" id="3.30.565.10:FF:000016">
    <property type="entry name" value="Chemotaxis protein CheA, putative"/>
    <property type="match status" value="1"/>
</dbReference>
<feature type="region of interest" description="Disordered" evidence="10">
    <location>
        <begin position="1"/>
        <end position="21"/>
    </location>
</feature>
<evidence type="ECO:0000313" key="14">
    <source>
        <dbReference type="EMBL" id="ADJ65317.1"/>
    </source>
</evidence>
<dbReference type="InterPro" id="IPR036061">
    <property type="entry name" value="CheW-like_dom_sf"/>
</dbReference>
<protein>
    <recommendedName>
        <fullName evidence="3">Chemotaxis protein CheA</fullName>
        <ecNumber evidence="2">2.7.13.3</ecNumber>
    </recommendedName>
</protein>
<proteinExistence type="predicted"/>
<dbReference type="Gene3D" id="3.30.565.10">
    <property type="entry name" value="Histidine kinase-like ATPase, C-terminal domain"/>
    <property type="match status" value="1"/>
</dbReference>
<evidence type="ECO:0000313" key="15">
    <source>
        <dbReference type="Proteomes" id="UP000000329"/>
    </source>
</evidence>
<dbReference type="SMART" id="SM00073">
    <property type="entry name" value="HPT"/>
    <property type="match status" value="1"/>
</dbReference>
<organism evidence="14 15">
    <name type="scientific">Herbaspirillum seropedicae (strain SmR1)</name>
    <dbReference type="NCBI Taxonomy" id="757424"/>
    <lineage>
        <taxon>Bacteria</taxon>
        <taxon>Pseudomonadati</taxon>
        <taxon>Pseudomonadota</taxon>
        <taxon>Betaproteobacteria</taxon>
        <taxon>Burkholderiales</taxon>
        <taxon>Oxalobacteraceae</taxon>
        <taxon>Herbaspirillum</taxon>
    </lineage>
</organism>
<dbReference type="InterPro" id="IPR051315">
    <property type="entry name" value="Bact_Chemotaxis_CheA"/>
</dbReference>
<dbReference type="GO" id="GO:0006935">
    <property type="term" value="P:chemotaxis"/>
    <property type="evidence" value="ECO:0007669"/>
    <property type="project" value="UniProtKB-KW"/>
</dbReference>
<keyword evidence="7" id="KW-0902">Two-component regulatory system</keyword>
<dbReference type="Proteomes" id="UP000000329">
    <property type="component" value="Chromosome"/>
</dbReference>
<dbReference type="InterPro" id="IPR005467">
    <property type="entry name" value="His_kinase_dom"/>
</dbReference>
<dbReference type="SMART" id="SM00260">
    <property type="entry name" value="CheW"/>
    <property type="match status" value="1"/>
</dbReference>
<evidence type="ECO:0000256" key="2">
    <source>
        <dbReference type="ARBA" id="ARBA00012438"/>
    </source>
</evidence>
<dbReference type="PROSITE" id="PS50894">
    <property type="entry name" value="HPT"/>
    <property type="match status" value="1"/>
</dbReference>
<dbReference type="PANTHER" id="PTHR43395:SF8">
    <property type="entry name" value="HISTIDINE KINASE"/>
    <property type="match status" value="1"/>
</dbReference>
<comment type="catalytic activity">
    <reaction evidence="1">
        <text>ATP + protein L-histidine = ADP + protein N-phospho-L-histidine.</text>
        <dbReference type="EC" id="2.7.13.3"/>
    </reaction>
</comment>
<dbReference type="InterPro" id="IPR002545">
    <property type="entry name" value="CheW-lke_dom"/>
</dbReference>
<dbReference type="SUPFAM" id="SSF50341">
    <property type="entry name" value="CheW-like"/>
    <property type="match status" value="1"/>
</dbReference>
<dbReference type="OrthoDB" id="9146932at2"/>
<dbReference type="AlphaFoldDB" id="D8IRX4"/>
<keyword evidence="5 14" id="KW-0808">Transferase</keyword>
<feature type="compositionally biased region" description="Low complexity" evidence="10">
    <location>
        <begin position="1"/>
        <end position="10"/>
    </location>
</feature>
<evidence type="ECO:0000256" key="4">
    <source>
        <dbReference type="ARBA" id="ARBA00022553"/>
    </source>
</evidence>
<evidence type="ECO:0000256" key="1">
    <source>
        <dbReference type="ARBA" id="ARBA00000085"/>
    </source>
</evidence>
<dbReference type="KEGG" id="hse:Hsero_3839"/>
<evidence type="ECO:0000256" key="5">
    <source>
        <dbReference type="ARBA" id="ARBA00022679"/>
    </source>
</evidence>
<evidence type="ECO:0000256" key="3">
    <source>
        <dbReference type="ARBA" id="ARBA00021495"/>
    </source>
</evidence>
<accession>D8IRX4</accession>
<evidence type="ECO:0000256" key="8">
    <source>
        <dbReference type="ARBA" id="ARBA00035100"/>
    </source>
</evidence>
<dbReference type="Pfam" id="PF02518">
    <property type="entry name" value="HATPase_c"/>
    <property type="match status" value="1"/>
</dbReference>
<evidence type="ECO:0000256" key="9">
    <source>
        <dbReference type="PROSITE-ProRule" id="PRU00110"/>
    </source>
</evidence>
<dbReference type="InterPro" id="IPR004358">
    <property type="entry name" value="Sig_transdc_His_kin-like_C"/>
</dbReference>
<dbReference type="InterPro" id="IPR036890">
    <property type="entry name" value="HATPase_C_sf"/>
</dbReference>
<dbReference type="PROSITE" id="PS50851">
    <property type="entry name" value="CHEW"/>
    <property type="match status" value="1"/>
</dbReference>
<evidence type="ECO:0000259" key="13">
    <source>
        <dbReference type="PROSITE" id="PS50894"/>
    </source>
</evidence>
<dbReference type="EMBL" id="CP002039">
    <property type="protein sequence ID" value="ADJ65317.1"/>
    <property type="molecule type" value="Genomic_DNA"/>
</dbReference>
<keyword evidence="4 9" id="KW-0597">Phosphoprotein</keyword>
<dbReference type="Pfam" id="PF01627">
    <property type="entry name" value="Hpt"/>
    <property type="match status" value="1"/>
</dbReference>
<dbReference type="PRINTS" id="PR00344">
    <property type="entry name" value="BCTRLSENSOR"/>
</dbReference>
<dbReference type="PROSITE" id="PS50109">
    <property type="entry name" value="HIS_KIN"/>
    <property type="match status" value="1"/>
</dbReference>
<feature type="domain" description="CheW-like" evidence="12">
    <location>
        <begin position="598"/>
        <end position="734"/>
    </location>
</feature>
<feature type="domain" description="Histidine kinase" evidence="11">
    <location>
        <begin position="364"/>
        <end position="596"/>
    </location>
</feature>
<dbReference type="InterPro" id="IPR003594">
    <property type="entry name" value="HATPase_dom"/>
</dbReference>
<evidence type="ECO:0000256" key="7">
    <source>
        <dbReference type="ARBA" id="ARBA00023012"/>
    </source>
</evidence>
<dbReference type="EC" id="2.7.13.3" evidence="2"/>
<dbReference type="Pfam" id="PF01584">
    <property type="entry name" value="CheW"/>
    <property type="match status" value="1"/>
</dbReference>
<dbReference type="eggNOG" id="COG2198">
    <property type="taxonomic scope" value="Bacteria"/>
</dbReference>
<dbReference type="CDD" id="cd00088">
    <property type="entry name" value="HPT"/>
    <property type="match status" value="1"/>
</dbReference>
<sequence length="744" mass="79418">MHCALPSHPSSDPPPDLPANDALQETLQPLLKILRQQGSSWRARVDSGLVCPAPPLYLRTLTAVRDCTRSAGAADLEACASAILRVLECAQPPGQGLDIPALDIIERAVAALAQRGSNRVALEELAALSQPPRMRSSPAARDTAPAPWLAPREQQWEGLQDELDQALLPVFLEEAQELMSSIGEGLEALRQGVADAELAGLARPLHTLKGSARMVGARRLSHCLHQMETALRGVQTGIEGVHDRSSATLAALETLLGLHDLALDHFAALTQAALLLSADGGARAPVLPAPLIRIRTTVLDKLLNQVGEVSIARSRLDNEVGSLQSESKALGEQLMRLSGELRQWLRQSGTQAQDGGDAAAAMQALAHSLAARLEQASLHQRRLQEGVSSTREGLRQQAAHTRELQQELMYARMVKFNSMEVRMQHLVRQVAAETGKPLALDLSNCRLQIDRAILERLMGPLEHLLRNAAVHGIESAEQRLAEGKPAVGRLTVQATHEGNEAVIRVSDDGRGLDLEAIRQKALELGAAGLAEASQARLADLIFQPGLSTSPQVSALAGRGIGMDVVRSEVAALGGWMRVHSQPGQGVQFTLYLPLSLAVQHVCLLRHGQQHFAIPSMLVDSIVQLRGPQARQALAERSLEHQGSRLALHPWHCLLDEAPEPAGEGSDSAYVLLIKRDDGLMAVLADHVSGNREVVVKPVGPQLATLAGVVGATVLGDGQIVLIINPLLLAGAGRTDGMAVAPGVQ</sequence>
<dbReference type="SUPFAM" id="SSF47226">
    <property type="entry name" value="Histidine-containing phosphotransfer domain, HPT domain"/>
    <property type="match status" value="1"/>
</dbReference>
<dbReference type="GO" id="GO:0005737">
    <property type="term" value="C:cytoplasm"/>
    <property type="evidence" value="ECO:0007669"/>
    <property type="project" value="InterPro"/>
</dbReference>
<dbReference type="HOGENOM" id="CLU_373300_0_0_4"/>
<dbReference type="SUPFAM" id="SSF55874">
    <property type="entry name" value="ATPase domain of HSP90 chaperone/DNA topoisomerase II/histidine kinase"/>
    <property type="match status" value="1"/>
</dbReference>
<evidence type="ECO:0000256" key="6">
    <source>
        <dbReference type="ARBA" id="ARBA00022777"/>
    </source>
</evidence>